<reference evidence="14" key="1">
    <citation type="submission" date="2023-08" db="EMBL/GenBank/DDBJ databases">
        <title>Black Yeasts Isolated from many extreme environments.</title>
        <authorList>
            <person name="Coleine C."/>
            <person name="Stajich J.E."/>
            <person name="Selbmann L."/>
        </authorList>
    </citation>
    <scope>NUCLEOTIDE SEQUENCE</scope>
    <source>
        <strain evidence="14">CCFEE 5401</strain>
    </source>
</reference>
<dbReference type="Gene3D" id="1.20.1530.20">
    <property type="match status" value="1"/>
</dbReference>
<feature type="transmembrane region" description="Helical" evidence="12">
    <location>
        <begin position="220"/>
        <end position="242"/>
    </location>
</feature>
<dbReference type="Proteomes" id="UP001310890">
    <property type="component" value="Unassembled WGS sequence"/>
</dbReference>
<dbReference type="InterPro" id="IPR006153">
    <property type="entry name" value="Cation/H_exchanger_TM"/>
</dbReference>
<dbReference type="GO" id="GO:0015385">
    <property type="term" value="F:sodium:proton antiporter activity"/>
    <property type="evidence" value="ECO:0007669"/>
    <property type="project" value="InterPro"/>
</dbReference>
<evidence type="ECO:0000256" key="12">
    <source>
        <dbReference type="SAM" id="Phobius"/>
    </source>
</evidence>
<dbReference type="PANTHER" id="PTHR31382:SF1">
    <property type="entry name" value="SODIUM ION_PROTON EXCHANGER (EUROFUNG)"/>
    <property type="match status" value="1"/>
</dbReference>
<feature type="region of interest" description="Disordered" evidence="11">
    <location>
        <begin position="465"/>
        <end position="673"/>
    </location>
</feature>
<dbReference type="Pfam" id="PF00999">
    <property type="entry name" value="Na_H_Exchanger"/>
    <property type="match status" value="1"/>
</dbReference>
<dbReference type="GO" id="GO:0042391">
    <property type="term" value="P:regulation of membrane potential"/>
    <property type="evidence" value="ECO:0007669"/>
    <property type="project" value="InterPro"/>
</dbReference>
<dbReference type="InterPro" id="IPR004712">
    <property type="entry name" value="Na+/H+_antiporter_fungi"/>
</dbReference>
<evidence type="ECO:0000259" key="13">
    <source>
        <dbReference type="Pfam" id="PF00999"/>
    </source>
</evidence>
<feature type="compositionally biased region" description="Basic and acidic residues" evidence="11">
    <location>
        <begin position="660"/>
        <end position="673"/>
    </location>
</feature>
<protein>
    <recommendedName>
        <fullName evidence="13">Cation/H+ exchanger transmembrane domain-containing protein</fullName>
    </recommendedName>
</protein>
<feature type="transmembrane region" description="Helical" evidence="12">
    <location>
        <begin position="316"/>
        <end position="334"/>
    </location>
</feature>
<dbReference type="GO" id="GO:0120029">
    <property type="term" value="P:proton export across plasma membrane"/>
    <property type="evidence" value="ECO:0007669"/>
    <property type="project" value="InterPro"/>
</dbReference>
<keyword evidence="10" id="KW-0739">Sodium transport</keyword>
<evidence type="ECO:0000313" key="14">
    <source>
        <dbReference type="EMBL" id="KAK5111766.1"/>
    </source>
</evidence>
<feature type="transmembrane region" description="Helical" evidence="12">
    <location>
        <begin position="346"/>
        <end position="366"/>
    </location>
</feature>
<dbReference type="InterPro" id="IPR038770">
    <property type="entry name" value="Na+/solute_symporter_sf"/>
</dbReference>
<evidence type="ECO:0000256" key="5">
    <source>
        <dbReference type="ARBA" id="ARBA00022692"/>
    </source>
</evidence>
<keyword evidence="9 12" id="KW-0472">Membrane</keyword>
<comment type="caution">
    <text evidence="14">The sequence shown here is derived from an EMBL/GenBank/DDBJ whole genome shotgun (WGS) entry which is preliminary data.</text>
</comment>
<evidence type="ECO:0000256" key="3">
    <source>
        <dbReference type="ARBA" id="ARBA00022448"/>
    </source>
</evidence>
<evidence type="ECO:0000256" key="9">
    <source>
        <dbReference type="ARBA" id="ARBA00023136"/>
    </source>
</evidence>
<feature type="compositionally biased region" description="Low complexity" evidence="11">
    <location>
        <begin position="553"/>
        <end position="563"/>
    </location>
</feature>
<keyword evidence="3" id="KW-0813">Transport</keyword>
<comment type="similarity">
    <text evidence="2">Belongs to the fungal Na(+)/H(+) exchanger family.</text>
</comment>
<keyword evidence="6 12" id="KW-1133">Transmembrane helix</keyword>
<sequence>MPTLEVRKASDIVNFNIVCATLGGFITIFGLVSYLLKEKFYLSEALISTLAGVVISPHATNWIRPLDFANGNSVDLETITLYFTRLVLGVQLVLAGVQLPSKYLWKQWKSLSILLGPGMCLMWISTSLLVWALVPKIDFLFALAVGASVTPTDPILSNGIVKGKFADKNIPGPLQKIIIAESGANDGLGYPFLFLAIYLVKYTGYGGAGVEGGAGKAMALWFYETWAYTIFMSVAYGALVGWIAKELLHWAEERHYVDRESFLVFAITLALFIVGTVGMLGSDDVLACFIAGNAFTWDDWFRLETMDDSLQPTIDFLLNVAIFMWFGAVCPWHSFVSNDVIPIYRLIPLGILVLLLRRLPMVLLVHKKIPQIEEIRHALFVGFFGPIGVSAIFYLYIARQFLREIRVDGETRPDAAHLSEVLNVVIWFLVVCSIFVHGLSIPLGKLGFYLPRTLSTAISSERISASQSMARTDDDEPRGPDVGQAALNEERTLMRHFRRRRVTTNDGAEATPKRSWIPGSIAKATQHVFDDLTKPANHKSETRKREEGKKADSSPSSEGSPDGVRGDAEGERRPTISAPKDARLIGHAINNPPVAVTRPEDHEEEAEGPRINVHSPVQSPQRSRGPSAERSGQATPVARTAGAGWQRSIRFGDEAGTGASDRRTKTSFEEGQL</sequence>
<dbReference type="PANTHER" id="PTHR31382">
    <property type="entry name" value="NA(+)/H(+) ANTIPORTER"/>
    <property type="match status" value="1"/>
</dbReference>
<name>A0AAN7YFV3_9PEZI</name>
<dbReference type="EMBL" id="JAVRRL010000036">
    <property type="protein sequence ID" value="KAK5111766.1"/>
    <property type="molecule type" value="Genomic_DNA"/>
</dbReference>
<dbReference type="FunFam" id="1.20.1530.20:FF:000015">
    <property type="entry name" value="Na(+)/H(+) antiporter 2"/>
    <property type="match status" value="1"/>
</dbReference>
<dbReference type="AlphaFoldDB" id="A0AAN7YFV3"/>
<evidence type="ECO:0000256" key="2">
    <source>
        <dbReference type="ARBA" id="ARBA00005248"/>
    </source>
</evidence>
<organism evidence="14 15">
    <name type="scientific">Meristemomyces frigidus</name>
    <dbReference type="NCBI Taxonomy" id="1508187"/>
    <lineage>
        <taxon>Eukaryota</taxon>
        <taxon>Fungi</taxon>
        <taxon>Dikarya</taxon>
        <taxon>Ascomycota</taxon>
        <taxon>Pezizomycotina</taxon>
        <taxon>Dothideomycetes</taxon>
        <taxon>Dothideomycetidae</taxon>
        <taxon>Mycosphaerellales</taxon>
        <taxon>Teratosphaeriaceae</taxon>
        <taxon>Meristemomyces</taxon>
    </lineage>
</organism>
<dbReference type="GO" id="GO:0005886">
    <property type="term" value="C:plasma membrane"/>
    <property type="evidence" value="ECO:0007669"/>
    <property type="project" value="InterPro"/>
</dbReference>
<evidence type="ECO:0000256" key="6">
    <source>
        <dbReference type="ARBA" id="ARBA00022989"/>
    </source>
</evidence>
<keyword evidence="4" id="KW-0050">Antiport</keyword>
<feature type="compositionally biased region" description="Basic and acidic residues" evidence="11">
    <location>
        <begin position="564"/>
        <end position="584"/>
    </location>
</feature>
<evidence type="ECO:0000256" key="11">
    <source>
        <dbReference type="SAM" id="MobiDB-lite"/>
    </source>
</evidence>
<keyword evidence="5 12" id="KW-0812">Transmembrane</keyword>
<evidence type="ECO:0000256" key="8">
    <source>
        <dbReference type="ARBA" id="ARBA00023065"/>
    </source>
</evidence>
<feature type="transmembrane region" description="Helical" evidence="12">
    <location>
        <begin position="188"/>
        <end position="208"/>
    </location>
</feature>
<comment type="subcellular location">
    <subcellularLocation>
        <location evidence="1">Membrane</location>
        <topology evidence="1">Multi-pass membrane protein</topology>
    </subcellularLocation>
</comment>
<feature type="compositionally biased region" description="Polar residues" evidence="11">
    <location>
        <begin position="615"/>
        <end position="634"/>
    </location>
</feature>
<keyword evidence="8" id="KW-0406">Ion transport</keyword>
<feature type="transmembrane region" description="Helical" evidence="12">
    <location>
        <begin position="12"/>
        <end position="34"/>
    </location>
</feature>
<feature type="transmembrane region" description="Helical" evidence="12">
    <location>
        <begin position="111"/>
        <end position="134"/>
    </location>
</feature>
<proteinExistence type="inferred from homology"/>
<gene>
    <name evidence="14" type="ORF">LTR62_004686</name>
</gene>
<feature type="transmembrane region" description="Helical" evidence="12">
    <location>
        <begin position="378"/>
        <end position="397"/>
    </location>
</feature>
<feature type="transmembrane region" description="Helical" evidence="12">
    <location>
        <begin position="262"/>
        <end position="295"/>
    </location>
</feature>
<evidence type="ECO:0000256" key="1">
    <source>
        <dbReference type="ARBA" id="ARBA00004141"/>
    </source>
</evidence>
<keyword evidence="7" id="KW-0915">Sodium</keyword>
<feature type="transmembrane region" description="Helical" evidence="12">
    <location>
        <begin position="79"/>
        <end position="99"/>
    </location>
</feature>
<evidence type="ECO:0000256" key="4">
    <source>
        <dbReference type="ARBA" id="ARBA00022449"/>
    </source>
</evidence>
<evidence type="ECO:0000256" key="10">
    <source>
        <dbReference type="ARBA" id="ARBA00023201"/>
    </source>
</evidence>
<evidence type="ECO:0000313" key="15">
    <source>
        <dbReference type="Proteomes" id="UP001310890"/>
    </source>
</evidence>
<dbReference type="GO" id="GO:0036376">
    <property type="term" value="P:sodium ion export across plasma membrane"/>
    <property type="evidence" value="ECO:0007669"/>
    <property type="project" value="InterPro"/>
</dbReference>
<evidence type="ECO:0000256" key="7">
    <source>
        <dbReference type="ARBA" id="ARBA00023053"/>
    </source>
</evidence>
<feature type="compositionally biased region" description="Basic and acidic residues" evidence="11">
    <location>
        <begin position="528"/>
        <end position="552"/>
    </location>
</feature>
<feature type="transmembrane region" description="Helical" evidence="12">
    <location>
        <begin position="424"/>
        <end position="444"/>
    </location>
</feature>
<accession>A0AAN7YFV3</accession>
<feature type="domain" description="Cation/H+ exchanger transmembrane" evidence="13">
    <location>
        <begin position="31"/>
        <end position="442"/>
    </location>
</feature>